<dbReference type="EMBL" id="MRVG01000026">
    <property type="protein sequence ID" value="PMB63347.1"/>
    <property type="molecule type" value="Genomic_DNA"/>
</dbReference>
<comment type="caution">
    <text evidence="2">The sequence shown here is derived from an EMBL/GenBank/DDBJ whole genome shotgun (WGS) entry which is preliminary data.</text>
</comment>
<dbReference type="Proteomes" id="UP000235728">
    <property type="component" value="Unassembled WGS sequence"/>
</dbReference>
<feature type="signal peptide" evidence="1">
    <location>
        <begin position="1"/>
        <end position="28"/>
    </location>
</feature>
<evidence type="ECO:0000256" key="1">
    <source>
        <dbReference type="SAM" id="SignalP"/>
    </source>
</evidence>
<evidence type="ECO:0000313" key="2">
    <source>
        <dbReference type="EMBL" id="PMB63347.1"/>
    </source>
</evidence>
<dbReference type="AlphaFoldDB" id="A0A2N6N7V7"/>
<organism evidence="2 3">
    <name type="scientific">Beauveria bassiana</name>
    <name type="common">White muscardine disease fungus</name>
    <name type="synonym">Tritirachium shiotae</name>
    <dbReference type="NCBI Taxonomy" id="176275"/>
    <lineage>
        <taxon>Eukaryota</taxon>
        <taxon>Fungi</taxon>
        <taxon>Dikarya</taxon>
        <taxon>Ascomycota</taxon>
        <taxon>Pezizomycotina</taxon>
        <taxon>Sordariomycetes</taxon>
        <taxon>Hypocreomycetidae</taxon>
        <taxon>Hypocreales</taxon>
        <taxon>Cordycipitaceae</taxon>
        <taxon>Beauveria</taxon>
    </lineage>
</organism>
<name>A0A2N6N7V7_BEABA</name>
<proteinExistence type="predicted"/>
<sequence length="76" mass="8074">MPSLSKMAAATLALTSALLVVDVPGVSAAAIRGVEQTEFCSWEVDKEQAAVDVARRQDKVKAEQDLFAELFGPPAK</sequence>
<protein>
    <submittedName>
        <fullName evidence="2">Uncharacterized protein</fullName>
    </submittedName>
</protein>
<feature type="chain" id="PRO_5014840628" evidence="1">
    <location>
        <begin position="29"/>
        <end position="76"/>
    </location>
</feature>
<reference evidence="2 3" key="1">
    <citation type="journal article" date="2016" name="Appl. Microbiol. Biotechnol.">
        <title>Characterization of T-DNA insertion mutants with decreased virulence in the entomopathogenic fungus Beauveria bassiana JEF-007.</title>
        <authorList>
            <person name="Kim S."/>
            <person name="Lee S.J."/>
            <person name="Nai Y.S."/>
            <person name="Yu J.S."/>
            <person name="Lee M.R."/>
            <person name="Yang Y.T."/>
            <person name="Kim J.S."/>
        </authorList>
    </citation>
    <scope>NUCLEOTIDE SEQUENCE [LARGE SCALE GENOMIC DNA]</scope>
    <source>
        <strain evidence="2 3">JEF-007</strain>
    </source>
</reference>
<keyword evidence="1" id="KW-0732">Signal</keyword>
<accession>A0A2N6N7V7</accession>
<gene>
    <name evidence="2" type="ORF">BM221_010818</name>
</gene>
<evidence type="ECO:0000313" key="3">
    <source>
        <dbReference type="Proteomes" id="UP000235728"/>
    </source>
</evidence>